<protein>
    <submittedName>
        <fullName evidence="5">ABC-F family ATP-binding cassette domain-containing protein</fullName>
    </submittedName>
</protein>
<feature type="domain" description="ABC transporter" evidence="4">
    <location>
        <begin position="2"/>
        <end position="258"/>
    </location>
</feature>
<dbReference type="GO" id="GO:0005524">
    <property type="term" value="F:ATP binding"/>
    <property type="evidence" value="ECO:0007669"/>
    <property type="project" value="UniProtKB-KW"/>
</dbReference>
<dbReference type="InterPro" id="IPR017871">
    <property type="entry name" value="ABC_transporter-like_CS"/>
</dbReference>
<organism evidence="5 6">
    <name type="scientific">Ancylobacter oerskovii</name>
    <dbReference type="NCBI Taxonomy" id="459519"/>
    <lineage>
        <taxon>Bacteria</taxon>
        <taxon>Pseudomonadati</taxon>
        <taxon>Pseudomonadota</taxon>
        <taxon>Alphaproteobacteria</taxon>
        <taxon>Hyphomicrobiales</taxon>
        <taxon>Xanthobacteraceae</taxon>
        <taxon>Ancylobacter</taxon>
    </lineage>
</organism>
<dbReference type="InterPro" id="IPR003593">
    <property type="entry name" value="AAA+_ATPase"/>
</dbReference>
<dbReference type="PROSITE" id="PS50893">
    <property type="entry name" value="ABC_TRANSPORTER_2"/>
    <property type="match status" value="2"/>
</dbReference>
<dbReference type="Proteomes" id="UP001597299">
    <property type="component" value="Unassembled WGS sequence"/>
</dbReference>
<dbReference type="SUPFAM" id="SSF52540">
    <property type="entry name" value="P-loop containing nucleoside triphosphate hydrolases"/>
    <property type="match status" value="2"/>
</dbReference>
<keyword evidence="2" id="KW-0547">Nucleotide-binding</keyword>
<dbReference type="Gene3D" id="3.40.50.300">
    <property type="entry name" value="P-loop containing nucleotide triphosphate hydrolases"/>
    <property type="match status" value="2"/>
</dbReference>
<feature type="domain" description="ABC transporter" evidence="4">
    <location>
        <begin position="325"/>
        <end position="539"/>
    </location>
</feature>
<comment type="similarity">
    <text evidence="1">Belongs to the ABC transporter superfamily.</text>
</comment>
<dbReference type="InterPro" id="IPR027417">
    <property type="entry name" value="P-loop_NTPase"/>
</dbReference>
<dbReference type="InterPro" id="IPR003439">
    <property type="entry name" value="ABC_transporter-like_ATP-bd"/>
</dbReference>
<dbReference type="Pfam" id="PF00005">
    <property type="entry name" value="ABC_tran"/>
    <property type="match status" value="2"/>
</dbReference>
<dbReference type="EMBL" id="JBHUHD010000001">
    <property type="protein sequence ID" value="MFD2139288.1"/>
    <property type="molecule type" value="Genomic_DNA"/>
</dbReference>
<dbReference type="PANTHER" id="PTHR42855">
    <property type="entry name" value="ABC TRANSPORTER ATP-BINDING SUBUNIT"/>
    <property type="match status" value="1"/>
</dbReference>
<keyword evidence="6" id="KW-1185">Reference proteome</keyword>
<evidence type="ECO:0000259" key="4">
    <source>
        <dbReference type="PROSITE" id="PS50893"/>
    </source>
</evidence>
<dbReference type="RefSeq" id="WP_213353492.1">
    <property type="nucleotide sequence ID" value="NZ_JAHBGB010000036.1"/>
</dbReference>
<accession>A0ABW4YSZ8</accession>
<sequence length="540" mass="58902">MIRLDSIGKQNGRQIVFIEASATLLKGEKIGLVGPNGAGKTTLFRLITGEEAPDEGQVSVDRGITIGYFSQDVGEASGRSVLAEVMDGAGPVSAVAAELAELEAAMADPARMDEMDAIIERYGEVQARFQDLDGYSLEGRASEVLAGLGFSPEMIAGDVGALSGGWKMRVALARILLMRPDVMLLDEPSNHLDIESLIWLESFLKGYDGALMMTSHDRAFMNRIVNKIVEIDAGALTSYSGDYEFYAGQRALADKQLQAQFERQQAMLAKEIAFIERFKARASHAAQVQSRVKKLEKIDRVEPPRRRQTVAFEFQPAPRSGEDVATLKGVHKGYGARRLYEGFDFAIRRRERWCVMGVNGAGKSTLLKLVTGTTEPDAGTVNVGGSVKLGYFAQHAMELLDPERTVFEALEDAFPQAAQGSLRSLAGCFGFSGDDVEKKCRVLSGGEKARLVMAKMLYDPPNFLVLDEPTNHLDIATKEMLIAALSSYEGTMLFVSHDRHFLAALSNRVLELTPEGVHQYGGGYTEYVARTGQEAPGLRG</sequence>
<dbReference type="InterPro" id="IPR032781">
    <property type="entry name" value="ABC_tran_Xtn"/>
</dbReference>
<evidence type="ECO:0000256" key="1">
    <source>
        <dbReference type="ARBA" id="ARBA00005417"/>
    </source>
</evidence>
<proteinExistence type="inferred from homology"/>
<dbReference type="PROSITE" id="PS00211">
    <property type="entry name" value="ABC_TRANSPORTER_1"/>
    <property type="match status" value="2"/>
</dbReference>
<keyword evidence="3 5" id="KW-0067">ATP-binding</keyword>
<dbReference type="PANTHER" id="PTHR42855:SF2">
    <property type="entry name" value="DRUG RESISTANCE ABC TRANSPORTER,ATP-BINDING PROTEIN"/>
    <property type="match status" value="1"/>
</dbReference>
<comment type="caution">
    <text evidence="5">The sequence shown here is derived from an EMBL/GenBank/DDBJ whole genome shotgun (WGS) entry which is preliminary data.</text>
</comment>
<gene>
    <name evidence="5" type="ORF">ACFSNC_02630</name>
</gene>
<dbReference type="CDD" id="cd03221">
    <property type="entry name" value="ABCF_EF-3"/>
    <property type="match status" value="2"/>
</dbReference>
<dbReference type="Pfam" id="PF12848">
    <property type="entry name" value="ABC_tran_Xtn"/>
    <property type="match status" value="1"/>
</dbReference>
<evidence type="ECO:0000313" key="5">
    <source>
        <dbReference type="EMBL" id="MFD2139288.1"/>
    </source>
</evidence>
<evidence type="ECO:0000256" key="2">
    <source>
        <dbReference type="ARBA" id="ARBA00022741"/>
    </source>
</evidence>
<reference evidence="6" key="1">
    <citation type="journal article" date="2019" name="Int. J. Syst. Evol. Microbiol.">
        <title>The Global Catalogue of Microorganisms (GCM) 10K type strain sequencing project: providing services to taxonomists for standard genome sequencing and annotation.</title>
        <authorList>
            <consortium name="The Broad Institute Genomics Platform"/>
            <consortium name="The Broad Institute Genome Sequencing Center for Infectious Disease"/>
            <person name="Wu L."/>
            <person name="Ma J."/>
        </authorList>
    </citation>
    <scope>NUCLEOTIDE SEQUENCE [LARGE SCALE GENOMIC DNA]</scope>
    <source>
        <strain evidence="6">CCM 7435</strain>
    </source>
</reference>
<evidence type="ECO:0000313" key="6">
    <source>
        <dbReference type="Proteomes" id="UP001597299"/>
    </source>
</evidence>
<dbReference type="SMART" id="SM00382">
    <property type="entry name" value="AAA"/>
    <property type="match status" value="2"/>
</dbReference>
<dbReference type="InterPro" id="IPR051309">
    <property type="entry name" value="ABCF_ATPase"/>
</dbReference>
<evidence type="ECO:0000256" key="3">
    <source>
        <dbReference type="ARBA" id="ARBA00022840"/>
    </source>
</evidence>
<name>A0ABW4YSZ8_9HYPH</name>